<comment type="caution">
    <text evidence="2">The sequence shown here is derived from an EMBL/GenBank/DDBJ whole genome shotgun (WGS) entry which is preliminary data.</text>
</comment>
<evidence type="ECO:0008006" key="4">
    <source>
        <dbReference type="Google" id="ProtNLM"/>
    </source>
</evidence>
<dbReference type="EMBL" id="BGPR01000220">
    <property type="protein sequence ID" value="GBM05913.1"/>
    <property type="molecule type" value="Genomic_DNA"/>
</dbReference>
<reference evidence="2 3" key="1">
    <citation type="journal article" date="2019" name="Sci. Rep.">
        <title>Orb-weaving spider Araneus ventricosus genome elucidates the spidroin gene catalogue.</title>
        <authorList>
            <person name="Kono N."/>
            <person name="Nakamura H."/>
            <person name="Ohtoshi R."/>
            <person name="Moran D.A.P."/>
            <person name="Shinohara A."/>
            <person name="Yoshida Y."/>
            <person name="Fujiwara M."/>
            <person name="Mori M."/>
            <person name="Tomita M."/>
            <person name="Arakawa K."/>
        </authorList>
    </citation>
    <scope>NUCLEOTIDE SEQUENCE [LARGE SCALE GENOMIC DNA]</scope>
</reference>
<dbReference type="Proteomes" id="UP000499080">
    <property type="component" value="Unassembled WGS sequence"/>
</dbReference>
<keyword evidence="3" id="KW-1185">Reference proteome</keyword>
<gene>
    <name evidence="2" type="ORF">AVEN_135278_1</name>
</gene>
<keyword evidence="1" id="KW-0175">Coiled coil</keyword>
<accession>A0A4Y2CNH5</accession>
<protein>
    <recommendedName>
        <fullName evidence="4">Peptidase aspartic putative domain-containing protein</fullName>
    </recommendedName>
</protein>
<name>A0A4Y2CNH5_ARAVE</name>
<evidence type="ECO:0000313" key="2">
    <source>
        <dbReference type="EMBL" id="GBM05913.1"/>
    </source>
</evidence>
<dbReference type="InterPro" id="IPR005312">
    <property type="entry name" value="DUF1759"/>
</dbReference>
<proteinExistence type="predicted"/>
<organism evidence="2 3">
    <name type="scientific">Araneus ventricosus</name>
    <name type="common">Orbweaver spider</name>
    <name type="synonym">Epeira ventricosa</name>
    <dbReference type="NCBI Taxonomy" id="182803"/>
    <lineage>
        <taxon>Eukaryota</taxon>
        <taxon>Metazoa</taxon>
        <taxon>Ecdysozoa</taxon>
        <taxon>Arthropoda</taxon>
        <taxon>Chelicerata</taxon>
        <taxon>Arachnida</taxon>
        <taxon>Araneae</taxon>
        <taxon>Araneomorphae</taxon>
        <taxon>Entelegynae</taxon>
        <taxon>Araneoidea</taxon>
        <taxon>Araneidae</taxon>
        <taxon>Araneus</taxon>
    </lineage>
</organism>
<evidence type="ECO:0000313" key="3">
    <source>
        <dbReference type="Proteomes" id="UP000499080"/>
    </source>
</evidence>
<dbReference type="OrthoDB" id="5967017at2759"/>
<evidence type="ECO:0000256" key="1">
    <source>
        <dbReference type="SAM" id="Coils"/>
    </source>
</evidence>
<dbReference type="PANTHER" id="PTHR47331">
    <property type="entry name" value="PHD-TYPE DOMAIN-CONTAINING PROTEIN"/>
    <property type="match status" value="1"/>
</dbReference>
<sequence length="662" mass="76306">MMILLLKTNSNIWCNLLLSVQEQERLWKVSHQKGENYTKAVDSLKARFGREDLFVKVYVRELLKLIISVQSNQKLVPIFLYDKLESYLRALETLGVTINKYSSILYPMVDSRFNEEVLKAWNRSPASSSAKEWLENLVLFLKGEVEGEERISLTMSGFGLMKRENVKMPRKQKYNLETQRGKIPNVSMLLASTKVPEVKKPKCIFCDGKHASSDCFNAQTLTLEEKQKIVRDQKCCFACLLPGHSIRKCRKFLKCSVCSKKRVTLMYDQLQALKNANQKKEEENSSGNNVNLSNINTNPKVFLQTFKAEKTICVLCDTGSQKSYILKNFAEEMQYPISRQETIKHSLFGNVSTKECKHNCYRIKLKQLNGNFTCNFEVLYQAVICENVLPVSESIQVLIGTDIMGRLLKGKRKLLYPSLVAVKTHLGWTLMGKVFKVNTKRVNLALTVTSLFAKEAEISDLCRLDVIGIVKDPMEEMSKHEIDLKHFKETVKFNQDNCYEVCLPWADDSSLLPDNLNLTKENLKVTTEKLLSRNLYDKYEKVFQEWLDEGIIEEVSRNEVALYVIEYHIKASKGFDCEFKKILKQSFYVDNVVASLDSYENLNNFISKSTQLMLQGGFELSDWESTGCKTEHGWETPVLGMKWNHQLDSLRVNMSWMNEFKP</sequence>
<dbReference type="InterPro" id="IPR021109">
    <property type="entry name" value="Peptidase_aspartic_dom_sf"/>
</dbReference>
<dbReference type="Gene3D" id="2.40.70.10">
    <property type="entry name" value="Acid Proteases"/>
    <property type="match status" value="1"/>
</dbReference>
<dbReference type="AlphaFoldDB" id="A0A4Y2CNH5"/>
<feature type="coiled-coil region" evidence="1">
    <location>
        <begin position="263"/>
        <end position="290"/>
    </location>
</feature>
<dbReference type="PANTHER" id="PTHR47331:SF5">
    <property type="entry name" value="RIBONUCLEASE H"/>
    <property type="match status" value="1"/>
</dbReference>
<dbReference type="Pfam" id="PF03564">
    <property type="entry name" value="DUF1759"/>
    <property type="match status" value="1"/>
</dbReference>